<protein>
    <submittedName>
        <fullName evidence="2">DNA-binding protein</fullName>
    </submittedName>
</protein>
<dbReference type="OrthoDB" id="4470560at2"/>
<dbReference type="Proteomes" id="UP000070620">
    <property type="component" value="Unassembled WGS sequence"/>
</dbReference>
<gene>
    <name evidence="2" type="ORF">AWW66_31640</name>
</gene>
<dbReference type="AlphaFoldDB" id="A0A136PI95"/>
<comment type="caution">
    <text evidence="2">The sequence shown here is derived from an EMBL/GenBank/DDBJ whole genome shotgun (WGS) entry which is preliminary data.</text>
</comment>
<keyword evidence="3" id="KW-1185">Reference proteome</keyword>
<keyword evidence="2" id="KW-0238">DNA-binding</keyword>
<accession>A0A136PI95</accession>
<dbReference type="RefSeq" id="WP_067374362.1">
    <property type="nucleotide sequence ID" value="NZ_JBIUBN010000052.1"/>
</dbReference>
<organism evidence="2 3">
    <name type="scientific">Micromonospora rosaria</name>
    <dbReference type="NCBI Taxonomy" id="47874"/>
    <lineage>
        <taxon>Bacteria</taxon>
        <taxon>Bacillati</taxon>
        <taxon>Actinomycetota</taxon>
        <taxon>Actinomycetes</taxon>
        <taxon>Micromonosporales</taxon>
        <taxon>Micromonosporaceae</taxon>
        <taxon>Micromonospora</taxon>
    </lineage>
</organism>
<feature type="region of interest" description="Disordered" evidence="1">
    <location>
        <begin position="1"/>
        <end position="24"/>
    </location>
</feature>
<proteinExistence type="predicted"/>
<evidence type="ECO:0000256" key="1">
    <source>
        <dbReference type="SAM" id="MobiDB-lite"/>
    </source>
</evidence>
<evidence type="ECO:0000313" key="3">
    <source>
        <dbReference type="Proteomes" id="UP000070620"/>
    </source>
</evidence>
<sequence>MTTEPSTTPDPTPPDPGPGSGAAHRTWAALHRLSERHAATEQQRRRHTNPYLADPYEAIAVLLALAAGAAEPTPGEEPVDQADLLAALALVPHLRAEVDTLEAGLLTLARGRGLTWQAIGHALGLGSAQAASQRYDRVTARADPATGTPGVGEPAG</sequence>
<feature type="compositionally biased region" description="Pro residues" evidence="1">
    <location>
        <begin position="8"/>
        <end position="17"/>
    </location>
</feature>
<evidence type="ECO:0000313" key="2">
    <source>
        <dbReference type="EMBL" id="KXK58121.1"/>
    </source>
</evidence>
<dbReference type="GO" id="GO:0003677">
    <property type="term" value="F:DNA binding"/>
    <property type="evidence" value="ECO:0007669"/>
    <property type="project" value="UniProtKB-KW"/>
</dbReference>
<reference evidence="2 3" key="1">
    <citation type="submission" date="2016-01" db="EMBL/GenBank/DDBJ databases">
        <title>Whole genome sequence and analysis of Micromonospora rosaria DSM 803, which can produce antibacterial substance rosamicin.</title>
        <authorList>
            <person name="Yang H."/>
            <person name="He X."/>
            <person name="Zhu D."/>
        </authorList>
    </citation>
    <scope>NUCLEOTIDE SEQUENCE [LARGE SCALE GENOMIC DNA]</scope>
    <source>
        <strain evidence="2 3">DSM 803</strain>
    </source>
</reference>
<dbReference type="EMBL" id="LRQV01000255">
    <property type="protein sequence ID" value="KXK58121.1"/>
    <property type="molecule type" value="Genomic_DNA"/>
</dbReference>
<name>A0A136PI95_9ACTN</name>
<feature type="region of interest" description="Disordered" evidence="1">
    <location>
        <begin position="136"/>
        <end position="156"/>
    </location>
</feature>